<feature type="domain" description="BTB" evidence="2">
    <location>
        <begin position="18"/>
        <end position="85"/>
    </location>
</feature>
<sequence>MSSTPFNLAHLLKSAKYSDLKVICQDQEFNVHRAIVCAQSPVLAAAFDGAFQEAATCTIVIREFEARTVRQMIAFLYTASYEEDLEERKEERGSDLEEGDVEMDGKDDEGHASLPTPTKPTTTDLLLHHMQVNRIADYYNIPPLLALANTRIEKILRKKWSADRFSDVVKEAFTSNNDIELQELISSAVNKNIEELIEREDFTAPDIIRHFSLSIIRYMIEERKLARECHSEALMHARRRASWIAKLGFIENCQNDLCTAEFNGQIKLSYVGGGDPVYQLQCRECGKRHFRLDAI</sequence>
<name>A0A2T3AX78_AMORE</name>
<dbReference type="Proteomes" id="UP000241818">
    <property type="component" value="Unassembled WGS sequence"/>
</dbReference>
<dbReference type="Pfam" id="PF00651">
    <property type="entry name" value="BTB"/>
    <property type="match status" value="1"/>
</dbReference>
<evidence type="ECO:0000313" key="3">
    <source>
        <dbReference type="EMBL" id="PSS13272.1"/>
    </source>
</evidence>
<feature type="compositionally biased region" description="Low complexity" evidence="1">
    <location>
        <begin position="114"/>
        <end position="123"/>
    </location>
</feature>
<keyword evidence="4" id="KW-1185">Reference proteome</keyword>
<dbReference type="RefSeq" id="XP_024719263.1">
    <property type="nucleotide sequence ID" value="XM_024864456.1"/>
</dbReference>
<evidence type="ECO:0000259" key="2">
    <source>
        <dbReference type="PROSITE" id="PS50097"/>
    </source>
</evidence>
<evidence type="ECO:0000256" key="1">
    <source>
        <dbReference type="SAM" id="MobiDB-lite"/>
    </source>
</evidence>
<dbReference type="CDD" id="cd18186">
    <property type="entry name" value="BTB_POZ_ZBTB_KLHL-like"/>
    <property type="match status" value="1"/>
</dbReference>
<reference evidence="3 4" key="1">
    <citation type="journal article" date="2018" name="New Phytol.">
        <title>Comparative genomics and transcriptomics depict ericoid mycorrhizal fungi as versatile saprotrophs and plant mutualists.</title>
        <authorList>
            <person name="Martino E."/>
            <person name="Morin E."/>
            <person name="Grelet G.A."/>
            <person name="Kuo A."/>
            <person name="Kohler A."/>
            <person name="Daghino S."/>
            <person name="Barry K.W."/>
            <person name="Cichocki N."/>
            <person name="Clum A."/>
            <person name="Dockter R.B."/>
            <person name="Hainaut M."/>
            <person name="Kuo R.C."/>
            <person name="LaButti K."/>
            <person name="Lindahl B.D."/>
            <person name="Lindquist E.A."/>
            <person name="Lipzen A."/>
            <person name="Khouja H.R."/>
            <person name="Magnuson J."/>
            <person name="Murat C."/>
            <person name="Ohm R.A."/>
            <person name="Singer S.W."/>
            <person name="Spatafora J.W."/>
            <person name="Wang M."/>
            <person name="Veneault-Fourrey C."/>
            <person name="Henrissat B."/>
            <person name="Grigoriev I.V."/>
            <person name="Martin F.M."/>
            <person name="Perotto S."/>
        </authorList>
    </citation>
    <scope>NUCLEOTIDE SEQUENCE [LARGE SCALE GENOMIC DNA]</scope>
    <source>
        <strain evidence="3 4">ATCC 22711</strain>
    </source>
</reference>
<dbReference type="InterPro" id="IPR011333">
    <property type="entry name" value="SKP1/BTB/POZ_sf"/>
</dbReference>
<dbReference type="AlphaFoldDB" id="A0A2T3AX78"/>
<evidence type="ECO:0000313" key="4">
    <source>
        <dbReference type="Proteomes" id="UP000241818"/>
    </source>
</evidence>
<dbReference type="SMART" id="SM00225">
    <property type="entry name" value="BTB"/>
    <property type="match status" value="1"/>
</dbReference>
<dbReference type="EMBL" id="KZ679014">
    <property type="protein sequence ID" value="PSS13272.1"/>
    <property type="molecule type" value="Genomic_DNA"/>
</dbReference>
<feature type="region of interest" description="Disordered" evidence="1">
    <location>
        <begin position="86"/>
        <end position="123"/>
    </location>
</feature>
<proteinExistence type="predicted"/>
<dbReference type="Gene3D" id="3.30.710.10">
    <property type="entry name" value="Potassium Channel Kv1.1, Chain A"/>
    <property type="match status" value="1"/>
</dbReference>
<dbReference type="OrthoDB" id="6359816at2759"/>
<dbReference type="STRING" id="857342.A0A2T3AX78"/>
<dbReference type="InParanoid" id="A0A2T3AX78"/>
<dbReference type="InterPro" id="IPR000210">
    <property type="entry name" value="BTB/POZ_dom"/>
</dbReference>
<organism evidence="3 4">
    <name type="scientific">Amorphotheca resinae ATCC 22711</name>
    <dbReference type="NCBI Taxonomy" id="857342"/>
    <lineage>
        <taxon>Eukaryota</taxon>
        <taxon>Fungi</taxon>
        <taxon>Dikarya</taxon>
        <taxon>Ascomycota</taxon>
        <taxon>Pezizomycotina</taxon>
        <taxon>Leotiomycetes</taxon>
        <taxon>Helotiales</taxon>
        <taxon>Amorphothecaceae</taxon>
        <taxon>Amorphotheca</taxon>
    </lineage>
</organism>
<gene>
    <name evidence="3" type="ORF">M430DRAFT_21181</name>
</gene>
<accession>A0A2T3AX78</accession>
<dbReference type="PROSITE" id="PS50097">
    <property type="entry name" value="BTB"/>
    <property type="match status" value="1"/>
</dbReference>
<dbReference type="SUPFAM" id="SSF54695">
    <property type="entry name" value="POZ domain"/>
    <property type="match status" value="1"/>
</dbReference>
<feature type="compositionally biased region" description="Acidic residues" evidence="1">
    <location>
        <begin position="96"/>
        <end position="107"/>
    </location>
</feature>
<feature type="compositionally biased region" description="Basic and acidic residues" evidence="1">
    <location>
        <begin position="86"/>
        <end position="95"/>
    </location>
</feature>
<dbReference type="PANTHER" id="PTHR47843">
    <property type="entry name" value="BTB DOMAIN-CONTAINING PROTEIN-RELATED"/>
    <property type="match status" value="1"/>
</dbReference>
<dbReference type="GeneID" id="36572537"/>
<protein>
    <recommendedName>
        <fullName evidence="2">BTB domain-containing protein</fullName>
    </recommendedName>
</protein>
<dbReference type="PANTHER" id="PTHR47843:SF5">
    <property type="entry name" value="BTB_POZ DOMAIN PROTEIN"/>
    <property type="match status" value="1"/>
</dbReference>